<dbReference type="InterPro" id="IPR051044">
    <property type="entry name" value="MAG_DAG_Lipase"/>
</dbReference>
<dbReference type="PANTHER" id="PTHR11614">
    <property type="entry name" value="PHOSPHOLIPASE-RELATED"/>
    <property type="match status" value="1"/>
</dbReference>
<comment type="caution">
    <text evidence="3">The sequence shown here is derived from an EMBL/GenBank/DDBJ whole genome shotgun (WGS) entry which is preliminary data.</text>
</comment>
<feature type="domain" description="Serine aminopeptidase S33" evidence="2">
    <location>
        <begin position="236"/>
        <end position="372"/>
    </location>
</feature>
<dbReference type="InterPro" id="IPR022742">
    <property type="entry name" value="Hydrolase_4"/>
</dbReference>
<protein>
    <recommendedName>
        <fullName evidence="2">Serine aminopeptidase S33 domain-containing protein</fullName>
    </recommendedName>
</protein>
<evidence type="ECO:0000313" key="4">
    <source>
        <dbReference type="Proteomes" id="UP001176521"/>
    </source>
</evidence>
<dbReference type="InterPro" id="IPR029058">
    <property type="entry name" value="AB_hydrolase_fold"/>
</dbReference>
<keyword evidence="4" id="KW-1185">Reference proteome</keyword>
<dbReference type="Pfam" id="PF12146">
    <property type="entry name" value="Hydrolase_4"/>
    <property type="match status" value="2"/>
</dbReference>
<proteinExistence type="predicted"/>
<feature type="region of interest" description="Disordered" evidence="1">
    <location>
        <begin position="209"/>
        <end position="231"/>
    </location>
</feature>
<dbReference type="AlphaFoldDB" id="A0AAN6JP30"/>
<organism evidence="3 4">
    <name type="scientific">Tilletia horrida</name>
    <dbReference type="NCBI Taxonomy" id="155126"/>
    <lineage>
        <taxon>Eukaryota</taxon>
        <taxon>Fungi</taxon>
        <taxon>Dikarya</taxon>
        <taxon>Basidiomycota</taxon>
        <taxon>Ustilaginomycotina</taxon>
        <taxon>Exobasidiomycetes</taxon>
        <taxon>Tilletiales</taxon>
        <taxon>Tilletiaceae</taxon>
        <taxon>Tilletia</taxon>
    </lineage>
</organism>
<evidence type="ECO:0000313" key="3">
    <source>
        <dbReference type="EMBL" id="KAK0539667.1"/>
    </source>
</evidence>
<evidence type="ECO:0000256" key="1">
    <source>
        <dbReference type="SAM" id="MobiDB-lite"/>
    </source>
</evidence>
<dbReference type="EMBL" id="JAPDMQ010000027">
    <property type="protein sequence ID" value="KAK0539667.1"/>
    <property type="molecule type" value="Genomic_DNA"/>
</dbReference>
<dbReference type="Proteomes" id="UP001176521">
    <property type="component" value="Unassembled WGS sequence"/>
</dbReference>
<gene>
    <name evidence="3" type="ORF">OC842_000858</name>
</gene>
<dbReference type="Gene3D" id="3.40.50.1820">
    <property type="entry name" value="alpha/beta hydrolase"/>
    <property type="match status" value="1"/>
</dbReference>
<accession>A0AAN6JP30</accession>
<name>A0AAN6JP30_9BASI</name>
<sequence>MASYAYSFYEVLLEPALCRLGLVQPGFGDPTYGRLKVPYTERERKWIYDNPRVHVTERRVSAGVAEKGTRTTKEEAAKKVADKAAVGGDIWYNVWEIPQEIQRAKLNSDVVLVHGMGKLGPIAMPYLEAGFRVIVFDLPGHGRSAGLHGYAPSMRLLPEALHAVMRDVLKFDGDLARGRKMFLTGTSMGAFTCLYYAALYSPIPKTNGKTNGNAEHDEGGAEADDSTVPANTDDLYRPNLAGIAVTAPMITIAPESMPHWTIHKTAEILRMFAGRLPLSKGVKGKTSDDPRIEIEFHKDPLTYKGNLRVGTGLAIWDGIHHLQQLPHLITCPVALHHGSKDRATNAQGTRDFFPRLGSSKKTLKIWEGLEHVMQKYVDGMDEADTARTHEVIHSLRDFFLELARES</sequence>
<dbReference type="SUPFAM" id="SSF53474">
    <property type="entry name" value="alpha/beta-Hydrolases"/>
    <property type="match status" value="1"/>
</dbReference>
<feature type="domain" description="Serine aminopeptidase S33" evidence="2">
    <location>
        <begin position="110"/>
        <end position="202"/>
    </location>
</feature>
<reference evidence="3" key="1">
    <citation type="journal article" date="2023" name="PhytoFront">
        <title>Draft Genome Resources of Seven Strains of Tilletia horrida, Causal Agent of Kernel Smut of Rice.</title>
        <authorList>
            <person name="Khanal S."/>
            <person name="Antony Babu S."/>
            <person name="Zhou X.G."/>
        </authorList>
    </citation>
    <scope>NUCLEOTIDE SEQUENCE</scope>
    <source>
        <strain evidence="3">TX3</strain>
    </source>
</reference>
<evidence type="ECO:0000259" key="2">
    <source>
        <dbReference type="Pfam" id="PF12146"/>
    </source>
</evidence>